<comment type="caution">
    <text evidence="2">The sequence shown here is derived from an EMBL/GenBank/DDBJ whole genome shotgun (WGS) entry which is preliminary data.</text>
</comment>
<reference evidence="2 3" key="1">
    <citation type="submission" date="2019-05" db="EMBL/GenBank/DDBJ databases">
        <title>Another draft genome of Portunus trituberculatus and its Hox gene families provides insights of decapod evolution.</title>
        <authorList>
            <person name="Jeong J.-H."/>
            <person name="Song I."/>
            <person name="Kim S."/>
            <person name="Choi T."/>
            <person name="Kim D."/>
            <person name="Ryu S."/>
            <person name="Kim W."/>
        </authorList>
    </citation>
    <scope>NUCLEOTIDE SEQUENCE [LARGE SCALE GENOMIC DNA]</scope>
    <source>
        <tissue evidence="2">Muscle</tissue>
    </source>
</reference>
<evidence type="ECO:0000256" key="1">
    <source>
        <dbReference type="SAM" id="MobiDB-lite"/>
    </source>
</evidence>
<feature type="region of interest" description="Disordered" evidence="1">
    <location>
        <begin position="65"/>
        <end position="99"/>
    </location>
</feature>
<dbReference type="EMBL" id="VSRR010000164">
    <property type="protein sequence ID" value="MPC11461.1"/>
    <property type="molecule type" value="Genomic_DNA"/>
</dbReference>
<dbReference type="Proteomes" id="UP000324222">
    <property type="component" value="Unassembled WGS sequence"/>
</dbReference>
<dbReference type="AlphaFoldDB" id="A0A5B7CRK7"/>
<accession>A0A5B7CRK7</accession>
<proteinExistence type="predicted"/>
<name>A0A5B7CRK7_PORTR</name>
<evidence type="ECO:0000313" key="2">
    <source>
        <dbReference type="EMBL" id="MPC11461.1"/>
    </source>
</evidence>
<evidence type="ECO:0000313" key="3">
    <source>
        <dbReference type="Proteomes" id="UP000324222"/>
    </source>
</evidence>
<sequence length="99" mass="11286">MYNQQDIDQHLPLLIRVLLFHSRIDASWCVLVLYEFKPRRTRAALCSDEAQWIVVVYPGEVHAEDSLESQGEDERKVGSSKLNIPYDTNPVALRGGDAM</sequence>
<keyword evidence="3" id="KW-1185">Reference proteome</keyword>
<protein>
    <submittedName>
        <fullName evidence="2">Uncharacterized protein</fullName>
    </submittedName>
</protein>
<organism evidence="2 3">
    <name type="scientific">Portunus trituberculatus</name>
    <name type="common">Swimming crab</name>
    <name type="synonym">Neptunus trituberculatus</name>
    <dbReference type="NCBI Taxonomy" id="210409"/>
    <lineage>
        <taxon>Eukaryota</taxon>
        <taxon>Metazoa</taxon>
        <taxon>Ecdysozoa</taxon>
        <taxon>Arthropoda</taxon>
        <taxon>Crustacea</taxon>
        <taxon>Multicrustacea</taxon>
        <taxon>Malacostraca</taxon>
        <taxon>Eumalacostraca</taxon>
        <taxon>Eucarida</taxon>
        <taxon>Decapoda</taxon>
        <taxon>Pleocyemata</taxon>
        <taxon>Brachyura</taxon>
        <taxon>Eubrachyura</taxon>
        <taxon>Portunoidea</taxon>
        <taxon>Portunidae</taxon>
        <taxon>Portuninae</taxon>
        <taxon>Portunus</taxon>
    </lineage>
</organism>
<gene>
    <name evidence="2" type="ORF">E2C01_004127</name>
</gene>